<dbReference type="RefSeq" id="WP_378305054.1">
    <property type="nucleotide sequence ID" value="NZ_JBHTJA010000100.1"/>
</dbReference>
<sequence>MAKVVVTGGNGFIGGHLVSRLAARGDDVTVFDPGPVPPDLAVPGVRYATGDIRDPDAVAAAIPLDVDVVYHMAAVVGVDRYLSTPLDVVDINVIGTRHVLDRAGRAGAKLVLASSSEVFGRNPAVPWSETADRVLGPTGTDRWVYSTSKAMAEHLVFGFAAAHGLPVTVVRYFNAYGPRQRPAFVVSRTIHRALRGLSPVVYDDGGQTRCFTYIEDLIDATVAAANDPKADGESFNVGSSVETPVRSVVELITELTGVPPTVVPVDTRERLGDRYQDLTRRVPDTAKAAEILGWEITTPLEEGVRRTIDWARDNPWWLALPDSGLS</sequence>
<gene>
    <name evidence="2" type="ORF">ACFQ11_30815</name>
</gene>
<dbReference type="EMBL" id="JBHTJA010000100">
    <property type="protein sequence ID" value="MFD0904809.1"/>
    <property type="molecule type" value="Genomic_DNA"/>
</dbReference>
<dbReference type="SUPFAM" id="SSF51735">
    <property type="entry name" value="NAD(P)-binding Rossmann-fold domains"/>
    <property type="match status" value="1"/>
</dbReference>
<protein>
    <submittedName>
        <fullName evidence="2">NAD-dependent epimerase/dehydratase family protein</fullName>
    </submittedName>
</protein>
<evidence type="ECO:0000313" key="2">
    <source>
        <dbReference type="EMBL" id="MFD0904809.1"/>
    </source>
</evidence>
<dbReference type="InterPro" id="IPR050177">
    <property type="entry name" value="Lipid_A_modif_metabolic_enz"/>
</dbReference>
<reference evidence="3" key="1">
    <citation type="journal article" date="2019" name="Int. J. Syst. Evol. Microbiol.">
        <title>The Global Catalogue of Microorganisms (GCM) 10K type strain sequencing project: providing services to taxonomists for standard genome sequencing and annotation.</title>
        <authorList>
            <consortium name="The Broad Institute Genomics Platform"/>
            <consortium name="The Broad Institute Genome Sequencing Center for Infectious Disease"/>
            <person name="Wu L."/>
            <person name="Ma J."/>
        </authorList>
    </citation>
    <scope>NUCLEOTIDE SEQUENCE [LARGE SCALE GENOMIC DNA]</scope>
    <source>
        <strain evidence="3">JCM 31202</strain>
    </source>
</reference>
<dbReference type="InterPro" id="IPR001509">
    <property type="entry name" value="Epimerase_deHydtase"/>
</dbReference>
<dbReference type="Proteomes" id="UP001596972">
    <property type="component" value="Unassembled WGS sequence"/>
</dbReference>
<dbReference type="PANTHER" id="PTHR43245">
    <property type="entry name" value="BIFUNCTIONAL POLYMYXIN RESISTANCE PROTEIN ARNA"/>
    <property type="match status" value="1"/>
</dbReference>
<dbReference type="PANTHER" id="PTHR43245:SF13">
    <property type="entry name" value="UDP-D-APIOSE_UDP-D-XYLOSE SYNTHASE 2"/>
    <property type="match status" value="1"/>
</dbReference>
<feature type="domain" description="NAD-dependent epimerase/dehydratase" evidence="1">
    <location>
        <begin position="4"/>
        <end position="238"/>
    </location>
</feature>
<comment type="caution">
    <text evidence="2">The sequence shown here is derived from an EMBL/GenBank/DDBJ whole genome shotgun (WGS) entry which is preliminary data.</text>
</comment>
<dbReference type="Pfam" id="PF01370">
    <property type="entry name" value="Epimerase"/>
    <property type="match status" value="1"/>
</dbReference>
<organism evidence="2 3">
    <name type="scientific">Actinomadura sediminis</name>
    <dbReference type="NCBI Taxonomy" id="1038904"/>
    <lineage>
        <taxon>Bacteria</taxon>
        <taxon>Bacillati</taxon>
        <taxon>Actinomycetota</taxon>
        <taxon>Actinomycetes</taxon>
        <taxon>Streptosporangiales</taxon>
        <taxon>Thermomonosporaceae</taxon>
        <taxon>Actinomadura</taxon>
    </lineage>
</organism>
<accession>A0ABW3EYZ7</accession>
<evidence type="ECO:0000313" key="3">
    <source>
        <dbReference type="Proteomes" id="UP001596972"/>
    </source>
</evidence>
<name>A0ABW3EYZ7_9ACTN</name>
<dbReference type="Gene3D" id="3.40.50.720">
    <property type="entry name" value="NAD(P)-binding Rossmann-like Domain"/>
    <property type="match status" value="1"/>
</dbReference>
<proteinExistence type="predicted"/>
<evidence type="ECO:0000259" key="1">
    <source>
        <dbReference type="Pfam" id="PF01370"/>
    </source>
</evidence>
<dbReference type="InterPro" id="IPR036291">
    <property type="entry name" value="NAD(P)-bd_dom_sf"/>
</dbReference>
<keyword evidence="3" id="KW-1185">Reference proteome</keyword>